<evidence type="ECO:0000256" key="4">
    <source>
        <dbReference type="ARBA" id="ARBA00022475"/>
    </source>
</evidence>
<dbReference type="Proteomes" id="UP000216438">
    <property type="component" value="Chromosome"/>
</dbReference>
<reference evidence="13" key="1">
    <citation type="submission" date="2016-06" db="EMBL/GenBank/DDBJ databases">
        <authorList>
            <person name="Chen W."/>
            <person name="Hasegawa D.K."/>
        </authorList>
    </citation>
    <scope>NUCLEOTIDE SEQUENCE [LARGE SCALE GENOMIC DNA]</scope>
    <source>
        <strain evidence="13">MEAM1</strain>
    </source>
</reference>
<dbReference type="InterPro" id="IPR000917">
    <property type="entry name" value="Sulfatase_N"/>
</dbReference>
<feature type="transmembrane region" description="Helical" evidence="9">
    <location>
        <begin position="51"/>
        <end position="73"/>
    </location>
</feature>
<dbReference type="SUPFAM" id="SSF53649">
    <property type="entry name" value="Alkaline phosphatase-like"/>
    <property type="match status" value="1"/>
</dbReference>
<dbReference type="InterPro" id="IPR012159">
    <property type="entry name" value="YejM-like"/>
</dbReference>
<gene>
    <name evidence="12" type="ORF">BA171_01330</name>
</gene>
<dbReference type="InterPro" id="IPR024588">
    <property type="entry name" value="YejM_N"/>
</dbReference>
<evidence type="ECO:0000256" key="5">
    <source>
        <dbReference type="ARBA" id="ARBA00022519"/>
    </source>
</evidence>
<evidence type="ECO:0000256" key="1">
    <source>
        <dbReference type="ARBA" id="ARBA00004429"/>
    </source>
</evidence>
<feature type="transmembrane region" description="Helical" evidence="9">
    <location>
        <begin position="21"/>
        <end position="39"/>
    </location>
</feature>
<dbReference type="GO" id="GO:0005886">
    <property type="term" value="C:plasma membrane"/>
    <property type="evidence" value="ECO:0007669"/>
    <property type="project" value="UniProtKB-SubCell"/>
</dbReference>
<dbReference type="EMBL" id="CP016303">
    <property type="protein sequence ID" value="ASX26981.1"/>
    <property type="molecule type" value="Genomic_DNA"/>
</dbReference>
<evidence type="ECO:0000256" key="2">
    <source>
        <dbReference type="ARBA" id="ARBA00009434"/>
    </source>
</evidence>
<keyword evidence="8 9" id="KW-0472">Membrane</keyword>
<comment type="subcellular location">
    <subcellularLocation>
        <location evidence="1">Cell inner membrane</location>
        <topology evidence="1">Multi-pass membrane protein</topology>
    </subcellularLocation>
</comment>
<name>A0A249DZX0_9ENTR</name>
<evidence type="ECO:0000259" key="11">
    <source>
        <dbReference type="Pfam" id="PF11893"/>
    </source>
</evidence>
<dbReference type="Pfam" id="PF00884">
    <property type="entry name" value="Sulfatase"/>
    <property type="match status" value="1"/>
</dbReference>
<evidence type="ECO:0000256" key="8">
    <source>
        <dbReference type="ARBA" id="ARBA00023136"/>
    </source>
</evidence>
<feature type="domain" description="Inner membrane protein YejM N-terminal" evidence="11">
    <location>
        <begin position="6"/>
        <end position="252"/>
    </location>
</feature>
<evidence type="ECO:0000313" key="13">
    <source>
        <dbReference type="Proteomes" id="UP000216438"/>
    </source>
</evidence>
<dbReference type="AlphaFoldDB" id="A0A249DZX0"/>
<dbReference type="Gene3D" id="3.40.720.10">
    <property type="entry name" value="Alkaline Phosphatase, subunit A"/>
    <property type="match status" value="1"/>
</dbReference>
<feature type="domain" description="Sulfatase N-terminal" evidence="10">
    <location>
        <begin position="411"/>
        <end position="485"/>
    </location>
</feature>
<dbReference type="RefSeq" id="WP_046493291.1">
    <property type="nucleotide sequence ID" value="NZ_CP016303.1"/>
</dbReference>
<keyword evidence="5" id="KW-0997">Cell inner membrane</keyword>
<keyword evidence="6 9" id="KW-0812">Transmembrane</keyword>
<proteinExistence type="predicted"/>
<evidence type="ECO:0000256" key="3">
    <source>
        <dbReference type="ARBA" id="ARBA00020918"/>
    </source>
</evidence>
<feature type="transmembrane region" description="Helical" evidence="9">
    <location>
        <begin position="135"/>
        <end position="155"/>
    </location>
</feature>
<comment type="similarity">
    <text evidence="2">To H.influenzae HI_0842.</text>
</comment>
<sequence>MLMKRQHYREKLSQMISWGHWFVLFNIFLTLILGSRYLFVSDWPTSLLGRVYALVSWLGHFSFIVFVVYLLTLFPLTFIIFSQRLLRFFSVILATSGLALLLIDGETFTRFHLHITPMIWAFLINPEQAQLSRDWQYLFIVIPIIFSIEMLFSIFCWQKLRKFTKKIFVNLLIGLFITAFCTSHILYSWADAHFYRPITMQRSNLPLSYPMTARKFLQKHGLLNQQKYEKQLIENDKLNAPSIEYPLSKLTFYDKGSGYNLLLIVINGIKTPDFEKTMPKTAAFAEAHLQFKNHYSSGSKEETGLLGLFYGISSTYLDSIFFTRKPSVLIRSLEAQGYQFGLFSSDGFKNPLYRQALFTDFSLPSPMLQSNRKTTEEWYEWFSKKLNTSPWFSYIHFNTASTALEPDETRIKNIDQQISEIIDVLKKDPQFTKTVIIITGAYAAADNQNKRIPSKVPLIVYWPRISTQIIHKLTSHQDIMATIMQKLLHTKTAVKEYSQGENLFTPERLYPWILTKKNKELLVVTPRKTIVLDDNGSYHTYDQKGNLIQNDTSELSLLLQVLTETKRFIAD</sequence>
<reference evidence="12 13" key="2">
    <citation type="submission" date="2017-09" db="EMBL/GenBank/DDBJ databases">
        <title>The genome of whitefly Bemisia tabaci, a global crop pest, provides novel insights into virus transmission, host adaptation and insecticide resistance.</title>
        <authorList>
            <person name="Kaur N."/>
            <person name="Kliot A."/>
            <person name="Pinheiro P.V."/>
            <person name="Luan J."/>
            <person name="Zheng Y."/>
            <person name="Liu W."/>
            <person name="Sun H."/>
            <person name="Yang X."/>
            <person name="Xu Y."/>
            <person name="Luo Y."/>
            <person name="Kruse A."/>
            <person name="Fisher T.W."/>
            <person name="Nelson D.R."/>
            <person name="Elimelech M."/>
            <person name="MacCoss M."/>
            <person name="Johnson R."/>
            <person name="Cohen E."/>
            <person name="Hunter W.B."/>
            <person name="Brown J.K."/>
            <person name="Jander G."/>
            <person name="Cilia M."/>
            <person name="Douglas A.E."/>
            <person name="Ghanim M."/>
            <person name="Simmons A.M."/>
            <person name="Wintermantel W.M."/>
            <person name="Ling K.-S."/>
            <person name="Fei Z."/>
        </authorList>
    </citation>
    <scope>NUCLEOTIDE SEQUENCE [LARGE SCALE GENOMIC DNA]</scope>
    <source>
        <strain evidence="12 13">MEAM1</strain>
    </source>
</reference>
<dbReference type="Pfam" id="PF11893">
    <property type="entry name" value="DUF3413"/>
    <property type="match status" value="1"/>
</dbReference>
<organism evidence="12 13">
    <name type="scientific">Candidatus Hamiltonella defensa</name>
    <name type="common">Bemisia tabaci</name>
    <dbReference type="NCBI Taxonomy" id="672795"/>
    <lineage>
        <taxon>Bacteria</taxon>
        <taxon>Pseudomonadati</taxon>
        <taxon>Pseudomonadota</taxon>
        <taxon>Gammaproteobacteria</taxon>
        <taxon>Enterobacterales</taxon>
        <taxon>Enterobacteriaceae</taxon>
        <taxon>aphid secondary symbionts</taxon>
        <taxon>Candidatus Williamhamiltonella</taxon>
    </lineage>
</organism>
<dbReference type="PIRSF" id="PIRSF004950">
    <property type="entry name" value="Mmb_sulf_HI0842"/>
    <property type="match status" value="1"/>
</dbReference>
<dbReference type="NCBIfam" id="NF038282">
    <property type="entry name" value="LapC_YejM_PbgA"/>
    <property type="match status" value="1"/>
</dbReference>
<feature type="transmembrane region" description="Helical" evidence="9">
    <location>
        <begin position="167"/>
        <end position="190"/>
    </location>
</feature>
<evidence type="ECO:0000256" key="7">
    <source>
        <dbReference type="ARBA" id="ARBA00022989"/>
    </source>
</evidence>
<protein>
    <recommendedName>
        <fullName evidence="3">Inner membrane protein YejM</fullName>
    </recommendedName>
</protein>
<dbReference type="InterPro" id="IPR047997">
    <property type="entry name" value="YejM_enterobact"/>
</dbReference>
<keyword evidence="4" id="KW-1003">Cell membrane</keyword>
<evidence type="ECO:0000256" key="6">
    <source>
        <dbReference type="ARBA" id="ARBA00022692"/>
    </source>
</evidence>
<evidence type="ECO:0000256" key="9">
    <source>
        <dbReference type="SAM" id="Phobius"/>
    </source>
</evidence>
<accession>A0A249DZX0</accession>
<dbReference type="InterPro" id="IPR017850">
    <property type="entry name" value="Alkaline_phosphatase_core_sf"/>
</dbReference>
<evidence type="ECO:0000313" key="12">
    <source>
        <dbReference type="EMBL" id="ASX26981.1"/>
    </source>
</evidence>
<dbReference type="OrthoDB" id="236686at2"/>
<keyword evidence="7 9" id="KW-1133">Transmembrane helix</keyword>
<feature type="transmembrane region" description="Helical" evidence="9">
    <location>
        <begin position="85"/>
        <end position="103"/>
    </location>
</feature>
<evidence type="ECO:0000259" key="10">
    <source>
        <dbReference type="Pfam" id="PF00884"/>
    </source>
</evidence>